<dbReference type="Proteomes" id="UP000186817">
    <property type="component" value="Unassembled WGS sequence"/>
</dbReference>
<comment type="caution">
    <text evidence="4">The sequence shown here is derived from an EMBL/GenBank/DDBJ whole genome shotgun (WGS) entry which is preliminary data.</text>
</comment>
<gene>
    <name evidence="4" type="ORF">AK812_SmicGene32174</name>
</gene>
<dbReference type="GO" id="GO:0008270">
    <property type="term" value="F:zinc ion binding"/>
    <property type="evidence" value="ECO:0007669"/>
    <property type="project" value="UniProtKB-KW"/>
</dbReference>
<keyword evidence="1" id="KW-0479">Metal-binding</keyword>
<sequence length="1059" mass="117137">MVPRARLAPGTGFASVEFLSVVSNLAASAAVVVAEPGSEDRGTARARQRAKRDGDQSGPAQGASRPQQRERLKGIIIVITRISRSVILSIIISFCAVFRLQASNRRSANELSRLTSSICLYTNREYSGRSKSGCGPVVWTVEIMMFDVELRSDPREACLKQTLMGVGEILAGYVNAPAVLEKIFLRPNQTRDNLHLLLYYKVVHETVEKMFRDRAVIHLEPGCPYAAGVQEKVGLRPWSIRLVEDNHNNGRWVRRLQMRAPVFRLDKFFRDESVNDHVSWSEQDPLGALVQGMAQLQSAMSESLTSRSKEPEVVKPGLAELPRLPEMGQNSAIDIGDWLHGLQNHMGDLSNNSGVWWAEVMACLSRYYEAYLAASHVGKLAMKAEDYESDFLKDGKWSRVDKRASSMILACVSDSVKSELLSTRLVGTLAMLSRIVVLYRPGSIAERQQVLRALENPHQAANAADAVVELRKWARWMARATDIGIQCPDASVLVRGLDSIVRKVLADHADIAFRISMLRYTLEVDTRPTIKGARDLQQALMSELEQVAFRSRATAAPAPSVKAKTKAKTPCRFFLTDKGCSKGSSCYYRDPGYYVFGGICGTYYDNLTEASAMLKEIRQLKTLSLTTTQASQEELLDADHVRVQLAGGREVVLSQGRHGSLLAEKTGAASSAPIVPLGALVQELGCQVSWSRRGGLVIRHPQHGAIRPEIVGRCQVVAEAQALDLIKEIESQKLQSLENATRATARALWLWDSTRPWAQHLSDFVKIGGRAAQLAAMTAPGSPFSAWSEMERALIAENIELSDRAGWSYLRALPGSRQRRKRMMALPWVVHLYSGPGRSVEPVFRELDDGRVLVQIDINRSKAEDMNVVAGAYRALMWAAATGRIDGIIGSPPNRPELVQRMMWLTVVAKAARAVHGGHPVFALIEGCRVLGLARRGEVERWSSVSATWGDFLEATCLEEFGDNLATNLRLKDPIPESVGANSVWTFDFKEAVVEAIKQWGREPEALQVMKWIKKLDAADGRFLGGFTDKELEMWRTHVYCNGAIPSPGEASECLLSES</sequence>
<dbReference type="AlphaFoldDB" id="A0A1Q9CUV6"/>
<keyword evidence="1" id="KW-0863">Zinc-finger</keyword>
<protein>
    <recommendedName>
        <fullName evidence="3">C3H1-type domain-containing protein</fullName>
    </recommendedName>
</protein>
<keyword evidence="5" id="KW-1185">Reference proteome</keyword>
<accession>A0A1Q9CUV6</accession>
<name>A0A1Q9CUV6_SYMMI</name>
<organism evidence="4 5">
    <name type="scientific">Symbiodinium microadriaticum</name>
    <name type="common">Dinoflagellate</name>
    <name type="synonym">Zooxanthella microadriatica</name>
    <dbReference type="NCBI Taxonomy" id="2951"/>
    <lineage>
        <taxon>Eukaryota</taxon>
        <taxon>Sar</taxon>
        <taxon>Alveolata</taxon>
        <taxon>Dinophyceae</taxon>
        <taxon>Suessiales</taxon>
        <taxon>Symbiodiniaceae</taxon>
        <taxon>Symbiodinium</taxon>
    </lineage>
</organism>
<evidence type="ECO:0000313" key="4">
    <source>
        <dbReference type="EMBL" id="OLP86700.1"/>
    </source>
</evidence>
<reference evidence="4 5" key="1">
    <citation type="submission" date="2016-02" db="EMBL/GenBank/DDBJ databases">
        <title>Genome analysis of coral dinoflagellate symbionts highlights evolutionary adaptations to a symbiotic lifestyle.</title>
        <authorList>
            <person name="Aranda M."/>
            <person name="Li Y."/>
            <person name="Liew Y.J."/>
            <person name="Baumgarten S."/>
            <person name="Simakov O."/>
            <person name="Wilson M."/>
            <person name="Piel J."/>
            <person name="Ashoor H."/>
            <person name="Bougouffa S."/>
            <person name="Bajic V.B."/>
            <person name="Ryu T."/>
            <person name="Ravasi T."/>
            <person name="Bayer T."/>
            <person name="Micklem G."/>
            <person name="Kim H."/>
            <person name="Bhak J."/>
            <person name="Lajeunesse T.C."/>
            <person name="Voolstra C.R."/>
        </authorList>
    </citation>
    <scope>NUCLEOTIDE SEQUENCE [LARGE SCALE GENOMIC DNA]</scope>
    <source>
        <strain evidence="4 5">CCMP2467</strain>
    </source>
</reference>
<evidence type="ECO:0000256" key="1">
    <source>
        <dbReference type="PROSITE-ProRule" id="PRU00723"/>
    </source>
</evidence>
<keyword evidence="1" id="KW-0862">Zinc</keyword>
<proteinExistence type="predicted"/>
<feature type="region of interest" description="Disordered" evidence="2">
    <location>
        <begin position="38"/>
        <end position="68"/>
    </location>
</feature>
<evidence type="ECO:0000313" key="5">
    <source>
        <dbReference type="Proteomes" id="UP000186817"/>
    </source>
</evidence>
<dbReference type="OrthoDB" id="446503at2759"/>
<feature type="zinc finger region" description="C3H1-type" evidence="1">
    <location>
        <begin position="565"/>
        <end position="589"/>
    </location>
</feature>
<evidence type="ECO:0000259" key="3">
    <source>
        <dbReference type="PROSITE" id="PS50103"/>
    </source>
</evidence>
<feature type="domain" description="C3H1-type" evidence="3">
    <location>
        <begin position="565"/>
        <end position="589"/>
    </location>
</feature>
<evidence type="ECO:0000256" key="2">
    <source>
        <dbReference type="SAM" id="MobiDB-lite"/>
    </source>
</evidence>
<dbReference type="EMBL" id="LSRX01000903">
    <property type="protein sequence ID" value="OLP86700.1"/>
    <property type="molecule type" value="Genomic_DNA"/>
</dbReference>
<dbReference type="PROSITE" id="PS50103">
    <property type="entry name" value="ZF_C3H1"/>
    <property type="match status" value="1"/>
</dbReference>
<dbReference type="InterPro" id="IPR000571">
    <property type="entry name" value="Znf_CCCH"/>
</dbReference>